<sequence length="167" mass="19385">MKGISYANFLIDKWLTEKTQDQALNFCRQNYTDLTPVSTELDIGKLQVLSNVTAPIWIGLERSSPYRNKWRWSRGGEVSRFYWAPGQSQNRPTGNYGFIHTLWSTAAKNVWIGLRFLSEDWLWVDGQEMDYKAWGQGGKPSCPNTKVNENGVWRACDCEERLNFICY</sequence>
<evidence type="ECO:0000259" key="1">
    <source>
        <dbReference type="PROSITE" id="PS50041"/>
    </source>
</evidence>
<dbReference type="InterPro" id="IPR016186">
    <property type="entry name" value="C-type_lectin-like/link_sf"/>
</dbReference>
<dbReference type="SUPFAM" id="SSF56436">
    <property type="entry name" value="C-type lectin-like"/>
    <property type="match status" value="2"/>
</dbReference>
<dbReference type="Gene3D" id="3.10.100.10">
    <property type="entry name" value="Mannose-Binding Protein A, subunit A"/>
    <property type="match status" value="2"/>
</dbReference>
<dbReference type="Pfam" id="PF00059">
    <property type="entry name" value="Lectin_C"/>
    <property type="match status" value="2"/>
</dbReference>
<evidence type="ECO:0000313" key="2">
    <source>
        <dbReference type="Ensembl" id="ENSACIP00000003842.1"/>
    </source>
</evidence>
<protein>
    <recommendedName>
        <fullName evidence="1">C-type lectin domain-containing protein</fullName>
    </recommendedName>
</protein>
<proteinExistence type="predicted"/>
<feature type="domain" description="C-type lectin" evidence="1">
    <location>
        <begin position="98"/>
        <end position="167"/>
    </location>
</feature>
<organism evidence="2 3">
    <name type="scientific">Amphilophus citrinellus</name>
    <name type="common">Midas cichlid</name>
    <name type="synonym">Cichlasoma citrinellum</name>
    <dbReference type="NCBI Taxonomy" id="61819"/>
    <lineage>
        <taxon>Eukaryota</taxon>
        <taxon>Metazoa</taxon>
        <taxon>Chordata</taxon>
        <taxon>Craniata</taxon>
        <taxon>Vertebrata</taxon>
        <taxon>Euteleostomi</taxon>
        <taxon>Actinopterygii</taxon>
        <taxon>Neopterygii</taxon>
        <taxon>Teleostei</taxon>
        <taxon>Neoteleostei</taxon>
        <taxon>Acanthomorphata</taxon>
        <taxon>Ovalentaria</taxon>
        <taxon>Cichlomorphae</taxon>
        <taxon>Cichliformes</taxon>
        <taxon>Cichlidae</taxon>
        <taxon>New World cichlids</taxon>
        <taxon>Cichlasomatinae</taxon>
        <taxon>Heroini</taxon>
        <taxon>Amphilophus</taxon>
    </lineage>
</organism>
<dbReference type="AlphaFoldDB" id="A0A3Q0R0N0"/>
<feature type="domain" description="C-type lectin" evidence="1">
    <location>
        <begin position="18"/>
        <end position="91"/>
    </location>
</feature>
<reference evidence="2" key="2">
    <citation type="submission" date="2025-09" db="UniProtKB">
        <authorList>
            <consortium name="Ensembl"/>
        </authorList>
    </citation>
    <scope>IDENTIFICATION</scope>
</reference>
<name>A0A3Q0R0N0_AMPCI</name>
<dbReference type="OMA" id="RACDCEE"/>
<dbReference type="PANTHER" id="PTHR45784">
    <property type="entry name" value="C-TYPE LECTIN DOMAIN FAMILY 20 MEMBER A-RELATED"/>
    <property type="match status" value="1"/>
</dbReference>
<dbReference type="GeneTree" id="ENSGT00940000177880"/>
<evidence type="ECO:0000313" key="3">
    <source>
        <dbReference type="Proteomes" id="UP000261340"/>
    </source>
</evidence>
<dbReference type="Proteomes" id="UP000261340">
    <property type="component" value="Unplaced"/>
</dbReference>
<dbReference type="Ensembl" id="ENSACIT00000003967.1">
    <property type="protein sequence ID" value="ENSACIP00000003842.1"/>
    <property type="gene ID" value="ENSACIG00000003047.1"/>
</dbReference>
<dbReference type="InterPro" id="IPR016187">
    <property type="entry name" value="CTDL_fold"/>
</dbReference>
<dbReference type="PROSITE" id="PS50041">
    <property type="entry name" value="C_TYPE_LECTIN_2"/>
    <property type="match status" value="2"/>
</dbReference>
<reference evidence="2" key="1">
    <citation type="submission" date="2025-08" db="UniProtKB">
        <authorList>
            <consortium name="Ensembl"/>
        </authorList>
    </citation>
    <scope>IDENTIFICATION</scope>
</reference>
<dbReference type="PANTHER" id="PTHR45784:SF5">
    <property type="entry name" value="C-TYPE LECTIN DOMAIN FAMILY 20 MEMBER A-RELATED"/>
    <property type="match status" value="1"/>
</dbReference>
<keyword evidence="3" id="KW-1185">Reference proteome</keyword>
<dbReference type="InterPro" id="IPR001304">
    <property type="entry name" value="C-type_lectin-like"/>
</dbReference>
<accession>A0A3Q0R0N0</accession>